<name>A0ABQ0LIK3_MYCCL</name>
<keyword evidence="2" id="KW-0808">Transferase</keyword>
<dbReference type="EMBL" id="DF846701">
    <property type="protein sequence ID" value="GAT50866.1"/>
    <property type="molecule type" value="Genomic_DNA"/>
</dbReference>
<dbReference type="Pfam" id="PF00043">
    <property type="entry name" value="GST_C"/>
    <property type="match status" value="1"/>
</dbReference>
<dbReference type="PANTHER" id="PTHR43900:SF3">
    <property type="entry name" value="GLUTATHIONE S-TRANSFERASE RHO"/>
    <property type="match status" value="1"/>
</dbReference>
<comment type="catalytic activity">
    <reaction evidence="3">
        <text>RX + glutathione = an S-substituted glutathione + a halide anion + H(+)</text>
        <dbReference type="Rhea" id="RHEA:16437"/>
        <dbReference type="ChEBI" id="CHEBI:15378"/>
        <dbReference type="ChEBI" id="CHEBI:16042"/>
        <dbReference type="ChEBI" id="CHEBI:17792"/>
        <dbReference type="ChEBI" id="CHEBI:57925"/>
        <dbReference type="ChEBI" id="CHEBI:90779"/>
        <dbReference type="EC" id="2.5.1.18"/>
    </reaction>
</comment>
<sequence length="212" mass="23945">MVVKLYGAPLSTCTRRVATILHELQIPFELIFVDVRSGNNKTEAYKKNQPFGMIPYIDDNGFILFESRAIGRYLAAMYPRHDLIPNDAKKNALFEQAAAVEQANFDPSAAKAGWHLYARRLGWGGNQAEIDESLHILEQRLEGYELMLGKTQYLGGNELTLADLFHLPYAAIIAEDSVVFERFPNISRWVKSLTNRPSWLAYENGVVSTASY</sequence>
<feature type="domain" description="GST C-terminal" evidence="6">
    <location>
        <begin position="87"/>
        <end position="212"/>
    </location>
</feature>
<dbReference type="Proteomes" id="UP000815677">
    <property type="component" value="Unassembled WGS sequence"/>
</dbReference>
<dbReference type="EC" id="2.5.1.18" evidence="1"/>
<gene>
    <name evidence="7" type="ORF">MCHLO_08059</name>
</gene>
<evidence type="ECO:0000256" key="3">
    <source>
        <dbReference type="ARBA" id="ARBA00047960"/>
    </source>
</evidence>
<organism evidence="7 8">
    <name type="scientific">Mycena chlorophos</name>
    <name type="common">Agaric fungus</name>
    <name type="synonym">Agaricus chlorophos</name>
    <dbReference type="NCBI Taxonomy" id="658473"/>
    <lineage>
        <taxon>Eukaryota</taxon>
        <taxon>Fungi</taxon>
        <taxon>Dikarya</taxon>
        <taxon>Basidiomycota</taxon>
        <taxon>Agaricomycotina</taxon>
        <taxon>Agaricomycetes</taxon>
        <taxon>Agaricomycetidae</taxon>
        <taxon>Agaricales</taxon>
        <taxon>Marasmiineae</taxon>
        <taxon>Mycenaceae</taxon>
        <taxon>Mycena</taxon>
    </lineage>
</organism>
<evidence type="ECO:0000259" key="6">
    <source>
        <dbReference type="PROSITE" id="PS50405"/>
    </source>
</evidence>
<evidence type="ECO:0000256" key="2">
    <source>
        <dbReference type="ARBA" id="ARBA00022679"/>
    </source>
</evidence>
<dbReference type="Gene3D" id="1.20.1050.10">
    <property type="match status" value="1"/>
</dbReference>
<comment type="similarity">
    <text evidence="4">Belongs to the GST superfamily.</text>
</comment>
<evidence type="ECO:0000313" key="8">
    <source>
        <dbReference type="Proteomes" id="UP000815677"/>
    </source>
</evidence>
<dbReference type="Pfam" id="PF02798">
    <property type="entry name" value="GST_N"/>
    <property type="match status" value="1"/>
</dbReference>
<dbReference type="InterPro" id="IPR036282">
    <property type="entry name" value="Glutathione-S-Trfase_C_sf"/>
</dbReference>
<reference evidence="7" key="1">
    <citation type="submission" date="2014-09" db="EMBL/GenBank/DDBJ databases">
        <title>Genome sequence of the luminous mushroom Mycena chlorophos for searching fungal bioluminescence genes.</title>
        <authorList>
            <person name="Tanaka Y."/>
            <person name="Kasuga D."/>
            <person name="Oba Y."/>
            <person name="Hase S."/>
            <person name="Sato K."/>
            <person name="Oba Y."/>
            <person name="Sakakibara Y."/>
        </authorList>
    </citation>
    <scope>NUCLEOTIDE SEQUENCE</scope>
</reference>
<evidence type="ECO:0000256" key="4">
    <source>
        <dbReference type="RuleBase" id="RU003494"/>
    </source>
</evidence>
<protein>
    <recommendedName>
        <fullName evidence="1">glutathione transferase</fullName>
        <ecNumber evidence="1">2.5.1.18</ecNumber>
    </recommendedName>
</protein>
<dbReference type="SUPFAM" id="SSF47616">
    <property type="entry name" value="GST C-terminal domain-like"/>
    <property type="match status" value="1"/>
</dbReference>
<dbReference type="InterPro" id="IPR040079">
    <property type="entry name" value="Glutathione_S-Trfase"/>
</dbReference>
<dbReference type="InterPro" id="IPR004046">
    <property type="entry name" value="GST_C"/>
</dbReference>
<dbReference type="PROSITE" id="PS50404">
    <property type="entry name" value="GST_NTER"/>
    <property type="match status" value="1"/>
</dbReference>
<proteinExistence type="inferred from homology"/>
<dbReference type="SFLD" id="SFLDG00358">
    <property type="entry name" value="Main_(cytGST)"/>
    <property type="match status" value="1"/>
</dbReference>
<dbReference type="Gene3D" id="3.40.30.10">
    <property type="entry name" value="Glutaredoxin"/>
    <property type="match status" value="1"/>
</dbReference>
<accession>A0ABQ0LIK3</accession>
<evidence type="ECO:0000313" key="7">
    <source>
        <dbReference type="EMBL" id="GAT50866.1"/>
    </source>
</evidence>
<dbReference type="SUPFAM" id="SSF52833">
    <property type="entry name" value="Thioredoxin-like"/>
    <property type="match status" value="1"/>
</dbReference>
<dbReference type="InterPro" id="IPR036249">
    <property type="entry name" value="Thioredoxin-like_sf"/>
</dbReference>
<evidence type="ECO:0000259" key="5">
    <source>
        <dbReference type="PROSITE" id="PS50404"/>
    </source>
</evidence>
<evidence type="ECO:0000256" key="1">
    <source>
        <dbReference type="ARBA" id="ARBA00012452"/>
    </source>
</evidence>
<keyword evidence="8" id="KW-1185">Reference proteome</keyword>
<dbReference type="PANTHER" id="PTHR43900">
    <property type="entry name" value="GLUTATHIONE S-TRANSFERASE RHO"/>
    <property type="match status" value="1"/>
</dbReference>
<feature type="domain" description="GST N-terminal" evidence="5">
    <location>
        <begin position="1"/>
        <end position="82"/>
    </location>
</feature>
<dbReference type="InterPro" id="IPR010987">
    <property type="entry name" value="Glutathione-S-Trfase_C-like"/>
</dbReference>
<dbReference type="SFLD" id="SFLDS00019">
    <property type="entry name" value="Glutathione_Transferase_(cytos"/>
    <property type="match status" value="1"/>
</dbReference>
<dbReference type="InterPro" id="IPR004045">
    <property type="entry name" value="Glutathione_S-Trfase_N"/>
</dbReference>
<dbReference type="PROSITE" id="PS50405">
    <property type="entry name" value="GST_CTER"/>
    <property type="match status" value="1"/>
</dbReference>